<comment type="caution">
    <text evidence="1">The sequence shown here is derived from an EMBL/GenBank/DDBJ whole genome shotgun (WGS) entry which is preliminary data.</text>
</comment>
<proteinExistence type="predicted"/>
<reference evidence="1" key="1">
    <citation type="journal article" date="2020" name="Stud. Mycol.">
        <title>101 Dothideomycetes genomes: a test case for predicting lifestyles and emergence of pathogens.</title>
        <authorList>
            <person name="Haridas S."/>
            <person name="Albert R."/>
            <person name="Binder M."/>
            <person name="Bloem J."/>
            <person name="Labutti K."/>
            <person name="Salamov A."/>
            <person name="Andreopoulos B."/>
            <person name="Baker S."/>
            <person name="Barry K."/>
            <person name="Bills G."/>
            <person name="Bluhm B."/>
            <person name="Cannon C."/>
            <person name="Castanera R."/>
            <person name="Culley D."/>
            <person name="Daum C."/>
            <person name="Ezra D."/>
            <person name="Gonzalez J."/>
            <person name="Henrissat B."/>
            <person name="Kuo A."/>
            <person name="Liang C."/>
            <person name="Lipzen A."/>
            <person name="Lutzoni F."/>
            <person name="Magnuson J."/>
            <person name="Mondo S."/>
            <person name="Nolan M."/>
            <person name="Ohm R."/>
            <person name="Pangilinan J."/>
            <person name="Park H.-J."/>
            <person name="Ramirez L."/>
            <person name="Alfaro M."/>
            <person name="Sun H."/>
            <person name="Tritt A."/>
            <person name="Yoshinaga Y."/>
            <person name="Zwiers L.-H."/>
            <person name="Turgeon B."/>
            <person name="Goodwin S."/>
            <person name="Spatafora J."/>
            <person name="Crous P."/>
            <person name="Grigoriev I."/>
        </authorList>
    </citation>
    <scope>NUCLEOTIDE SEQUENCE</scope>
    <source>
        <strain evidence="1">ATCC 200398</strain>
    </source>
</reference>
<accession>A0ACB6RC68</accession>
<name>A0ACB6RC68_9PLEO</name>
<evidence type="ECO:0000313" key="2">
    <source>
        <dbReference type="Proteomes" id="UP000799755"/>
    </source>
</evidence>
<gene>
    <name evidence="1" type="ORF">BDR25DRAFT_375203</name>
</gene>
<protein>
    <submittedName>
        <fullName evidence="1">Uncharacterized protein</fullName>
    </submittedName>
</protein>
<dbReference type="Proteomes" id="UP000799755">
    <property type="component" value="Unassembled WGS sequence"/>
</dbReference>
<organism evidence="1 2">
    <name type="scientific">Lindgomyces ingoldianus</name>
    <dbReference type="NCBI Taxonomy" id="673940"/>
    <lineage>
        <taxon>Eukaryota</taxon>
        <taxon>Fungi</taxon>
        <taxon>Dikarya</taxon>
        <taxon>Ascomycota</taxon>
        <taxon>Pezizomycotina</taxon>
        <taxon>Dothideomycetes</taxon>
        <taxon>Pleosporomycetidae</taxon>
        <taxon>Pleosporales</taxon>
        <taxon>Lindgomycetaceae</taxon>
        <taxon>Lindgomyces</taxon>
    </lineage>
</organism>
<evidence type="ECO:0000313" key="1">
    <source>
        <dbReference type="EMBL" id="KAF2476320.1"/>
    </source>
</evidence>
<keyword evidence="2" id="KW-1185">Reference proteome</keyword>
<dbReference type="EMBL" id="MU003494">
    <property type="protein sequence ID" value="KAF2476320.1"/>
    <property type="molecule type" value="Genomic_DNA"/>
</dbReference>
<sequence length="394" mass="43871">MPFLPGLGPLSSPGQSDSLPSPPLSLIRVSSTGTMVVHRARRDSLPCLRSFHQAMMEGMESRSRKPWPPFTRNGSDRTLWLEGISDTDTVAAGESAPLWHGALCHSFLDGHLSGIDYSVPCLRGGSDARRQNDSIGSFTGNILPDDISSASVWVFQEAERSFCEKVQLAQCEIERMKSLSTFLQSGNREYSYSLLRPLTGLHKSASSKSLIIPSKHKLEAVDSRSLGHPIESLAKDHPVWQFRRRRAELRRLRNTVPQLIRVHGLLLGSLAEVHARVELAQVECFLRGLSSFRMDKQGGAKTEEDKEFGSTLLDTLVNRAEQAMQKLDQLAEQMPKSPYEKELSESWAIVLQTELYRTSNSSPTLTPQSNAHLHDYTEVLSRLHALSLSRVGEC</sequence>